<name>A0ACB9PDD6_BAUVA</name>
<organism evidence="1 2">
    <name type="scientific">Bauhinia variegata</name>
    <name type="common">Purple orchid tree</name>
    <name type="synonym">Phanera variegata</name>
    <dbReference type="NCBI Taxonomy" id="167791"/>
    <lineage>
        <taxon>Eukaryota</taxon>
        <taxon>Viridiplantae</taxon>
        <taxon>Streptophyta</taxon>
        <taxon>Embryophyta</taxon>
        <taxon>Tracheophyta</taxon>
        <taxon>Spermatophyta</taxon>
        <taxon>Magnoliopsida</taxon>
        <taxon>eudicotyledons</taxon>
        <taxon>Gunneridae</taxon>
        <taxon>Pentapetalae</taxon>
        <taxon>rosids</taxon>
        <taxon>fabids</taxon>
        <taxon>Fabales</taxon>
        <taxon>Fabaceae</taxon>
        <taxon>Cercidoideae</taxon>
        <taxon>Cercideae</taxon>
        <taxon>Bauhiniinae</taxon>
        <taxon>Bauhinia</taxon>
    </lineage>
</organism>
<comment type="caution">
    <text evidence="1">The sequence shown here is derived from an EMBL/GenBank/DDBJ whole genome shotgun (WGS) entry which is preliminary data.</text>
</comment>
<dbReference type="EMBL" id="CM039429">
    <property type="protein sequence ID" value="KAI4346812.1"/>
    <property type="molecule type" value="Genomic_DNA"/>
</dbReference>
<evidence type="ECO:0000313" key="1">
    <source>
        <dbReference type="EMBL" id="KAI4346812.1"/>
    </source>
</evidence>
<gene>
    <name evidence="1" type="ORF">L6164_007678</name>
</gene>
<dbReference type="Proteomes" id="UP000828941">
    <property type="component" value="Chromosome 4"/>
</dbReference>
<evidence type="ECO:0000313" key="2">
    <source>
        <dbReference type="Proteomes" id="UP000828941"/>
    </source>
</evidence>
<protein>
    <submittedName>
        <fullName evidence="1">Uncharacterized protein</fullName>
    </submittedName>
</protein>
<keyword evidence="2" id="KW-1185">Reference proteome</keyword>
<reference evidence="1 2" key="1">
    <citation type="journal article" date="2022" name="DNA Res.">
        <title>Chromosomal-level genome assembly of the orchid tree Bauhinia variegata (Leguminosae; Cercidoideae) supports the allotetraploid origin hypothesis of Bauhinia.</title>
        <authorList>
            <person name="Zhong Y."/>
            <person name="Chen Y."/>
            <person name="Zheng D."/>
            <person name="Pang J."/>
            <person name="Liu Y."/>
            <person name="Luo S."/>
            <person name="Meng S."/>
            <person name="Qian L."/>
            <person name="Wei D."/>
            <person name="Dai S."/>
            <person name="Zhou R."/>
        </authorList>
    </citation>
    <scope>NUCLEOTIDE SEQUENCE [LARGE SCALE GENOMIC DNA]</scope>
    <source>
        <strain evidence="1">BV-YZ2020</strain>
    </source>
</reference>
<proteinExistence type="predicted"/>
<accession>A0ACB9PDD6</accession>
<sequence>MAMFGYAEIFAAVLSLFFLFQLLSKRSQRNPLLTEWPILGMLPQILLNLWQIHEYATQILTQKGWTGEFRGPWFTKLNYLVTSDPMNVHHMMSKNFGNYVKGPEFREIFEAFGDGIFTADSELWKYNREILHSVFKNRSFEKFLERLIQKKVKSNLIPVVDHVQKQGVEVDLQDVFNRFTFDNICFTVLGYDPNCLSIDFPKVACEKAFNEAEESIFYRQAVPRSLWKLQSWLQIGEEKKMTQACKVFNQFLRESITSKRKEIETKQQQQSLSSLSDQVSYMDCMTSLDFIKKSCGENEMEEPDVDLLTALIRGEEEKGRAIDDKFLRDTAFNLFVAGRDTITSGLTWFFWLVATHPLVEAKILQEIKENFPAKEEEDMVLGVDEVKNLVYLHAAISEALRLFPPVPFERKQAIESDMLPSGHPIYANENILISLYAMGRSEETWGKDCLEFKPERWISNKGDIIHVPSYKFISFNSGPRTCLGKDLSFIQMKMVISAILCNYSIHVVEGHPISQSLSIVLLMKYGLKVRIKKRGI</sequence>